<dbReference type="PANTHER" id="PTHR23519:SF1">
    <property type="entry name" value="AUTOPHAGY-RELATED PROTEIN 22"/>
    <property type="match status" value="1"/>
</dbReference>
<dbReference type="PROSITE" id="PS50850">
    <property type="entry name" value="MFS"/>
    <property type="match status" value="1"/>
</dbReference>
<evidence type="ECO:0000259" key="7">
    <source>
        <dbReference type="PROSITE" id="PS50850"/>
    </source>
</evidence>
<feature type="transmembrane region" description="Helical" evidence="6">
    <location>
        <begin position="384"/>
        <end position="404"/>
    </location>
</feature>
<dbReference type="InterPro" id="IPR024671">
    <property type="entry name" value="Atg22-like"/>
</dbReference>
<sequence length="409" mass="45442">MLSKTTALEKKWILYDVGNSAFTLLVSTIMPIYFNFLATSANVSETNYLAFWGYATSIATIITAILGPILGTASDFKGWKKKLFMIALLIGALGCILLGFTSSWLWFLCLFVIVKSAYSLSLVFYDSMLTDITTPERMDNVSAKGYAWGYIGSCIPFIGSLALVLFYDKLNLTMEIAMSICFVLIALWWLLLSVPLLQGYYQTYYLEKEKHFVSASFTRLKNIFGELKNNPKVLFFLIAFFFYIDGVYTIIDMATAYGTALGLNTTGLLLALLLTQIVAFPAALIFGKLSSSVENTKLIKICIFAYFLIALYGITLQQQYQFWILAIGVGIFQGAIQSLSRSYYAKIIPANRSGEYFGLYDICGKGASFMGTTLVSLISQITGMMNIGVGSLAIMFILGLFFFVKAQKI</sequence>
<evidence type="ECO:0000256" key="3">
    <source>
        <dbReference type="ARBA" id="ARBA00022692"/>
    </source>
</evidence>
<evidence type="ECO:0000313" key="9">
    <source>
        <dbReference type="Proteomes" id="UP001060112"/>
    </source>
</evidence>
<keyword evidence="2" id="KW-0813">Transport</keyword>
<keyword evidence="4 6" id="KW-1133">Transmembrane helix</keyword>
<feature type="transmembrane region" description="Helical" evidence="6">
    <location>
        <begin position="48"/>
        <end position="71"/>
    </location>
</feature>
<evidence type="ECO:0000256" key="6">
    <source>
        <dbReference type="SAM" id="Phobius"/>
    </source>
</evidence>
<feature type="transmembrane region" description="Helical" evidence="6">
    <location>
        <begin position="263"/>
        <end position="286"/>
    </location>
</feature>
<dbReference type="PANTHER" id="PTHR23519">
    <property type="entry name" value="AUTOPHAGY-RELATED PROTEIN 22"/>
    <property type="match status" value="1"/>
</dbReference>
<evidence type="ECO:0000256" key="5">
    <source>
        <dbReference type="ARBA" id="ARBA00023136"/>
    </source>
</evidence>
<evidence type="ECO:0000256" key="2">
    <source>
        <dbReference type="ARBA" id="ARBA00022448"/>
    </source>
</evidence>
<accession>A0ABY5I5V9</accession>
<evidence type="ECO:0000313" key="8">
    <source>
        <dbReference type="EMBL" id="UTY40737.1"/>
    </source>
</evidence>
<feature type="transmembrane region" description="Helical" evidence="6">
    <location>
        <begin position="105"/>
        <end position="125"/>
    </location>
</feature>
<feature type="transmembrane region" description="Helical" evidence="6">
    <location>
        <begin position="146"/>
        <end position="166"/>
    </location>
</feature>
<dbReference type="InterPro" id="IPR020846">
    <property type="entry name" value="MFS_dom"/>
</dbReference>
<protein>
    <submittedName>
        <fullName evidence="8">MFS transporter</fullName>
    </submittedName>
</protein>
<keyword evidence="5 6" id="KW-0472">Membrane</keyword>
<name>A0ABY5I5V9_9FIRM</name>
<reference evidence="8" key="1">
    <citation type="submission" date="2022-07" db="EMBL/GenBank/DDBJ databases">
        <title>Faecal culturing of patients with breast cancer.</title>
        <authorList>
            <person name="Teng N.M.Y."/>
            <person name="Kiu R."/>
            <person name="Evans R."/>
            <person name="Baker D.J."/>
            <person name="Zenner C."/>
            <person name="Robinson S.D."/>
            <person name="Hall L.J."/>
        </authorList>
    </citation>
    <scope>NUCLEOTIDE SEQUENCE</scope>
    <source>
        <strain evidence="8">LH1062</strain>
    </source>
</reference>
<feature type="transmembrane region" description="Helical" evidence="6">
    <location>
        <begin position="12"/>
        <end position="36"/>
    </location>
</feature>
<keyword evidence="3 6" id="KW-0812">Transmembrane</keyword>
<dbReference type="RefSeq" id="WP_290142215.1">
    <property type="nucleotide sequence ID" value="NZ_CP101620.1"/>
</dbReference>
<comment type="subcellular location">
    <subcellularLocation>
        <location evidence="1">Cell membrane</location>
        <topology evidence="1">Multi-pass membrane protein</topology>
    </subcellularLocation>
</comment>
<gene>
    <name evidence="8" type="ORF">NMU03_08300</name>
</gene>
<evidence type="ECO:0000256" key="1">
    <source>
        <dbReference type="ARBA" id="ARBA00004651"/>
    </source>
</evidence>
<feature type="transmembrane region" description="Helical" evidence="6">
    <location>
        <begin position="357"/>
        <end position="378"/>
    </location>
</feature>
<feature type="transmembrane region" description="Helical" evidence="6">
    <location>
        <begin position="320"/>
        <end position="336"/>
    </location>
</feature>
<dbReference type="InterPro" id="IPR036259">
    <property type="entry name" value="MFS_trans_sf"/>
</dbReference>
<feature type="transmembrane region" description="Helical" evidence="6">
    <location>
        <begin position="83"/>
        <end position="99"/>
    </location>
</feature>
<dbReference type="SUPFAM" id="SSF103473">
    <property type="entry name" value="MFS general substrate transporter"/>
    <property type="match status" value="1"/>
</dbReference>
<feature type="domain" description="Major facilitator superfamily (MFS) profile" evidence="7">
    <location>
        <begin position="1"/>
        <end position="408"/>
    </location>
</feature>
<feature type="transmembrane region" description="Helical" evidence="6">
    <location>
        <begin position="298"/>
        <end position="314"/>
    </location>
</feature>
<keyword evidence="9" id="KW-1185">Reference proteome</keyword>
<feature type="transmembrane region" description="Helical" evidence="6">
    <location>
        <begin position="172"/>
        <end position="192"/>
    </location>
</feature>
<dbReference type="InterPro" id="IPR050495">
    <property type="entry name" value="ATG22/LtaA_families"/>
</dbReference>
<dbReference type="Gene3D" id="1.20.1250.20">
    <property type="entry name" value="MFS general substrate transporter like domains"/>
    <property type="match status" value="1"/>
</dbReference>
<feature type="transmembrane region" description="Helical" evidence="6">
    <location>
        <begin position="233"/>
        <end position="251"/>
    </location>
</feature>
<proteinExistence type="predicted"/>
<dbReference type="Pfam" id="PF11700">
    <property type="entry name" value="ATG22"/>
    <property type="match status" value="2"/>
</dbReference>
<dbReference type="Proteomes" id="UP001060112">
    <property type="component" value="Chromosome"/>
</dbReference>
<dbReference type="EMBL" id="CP101620">
    <property type="protein sequence ID" value="UTY40737.1"/>
    <property type="molecule type" value="Genomic_DNA"/>
</dbReference>
<evidence type="ECO:0000256" key="4">
    <source>
        <dbReference type="ARBA" id="ARBA00022989"/>
    </source>
</evidence>
<organism evidence="8 9">
    <name type="scientific">Allocoprobacillus halotolerans</name>
    <dbReference type="NCBI Taxonomy" id="2944914"/>
    <lineage>
        <taxon>Bacteria</taxon>
        <taxon>Bacillati</taxon>
        <taxon>Bacillota</taxon>
        <taxon>Erysipelotrichia</taxon>
        <taxon>Erysipelotrichales</taxon>
        <taxon>Erysipelotrichaceae</taxon>
        <taxon>Allocoprobacillus</taxon>
    </lineage>
</organism>